<dbReference type="PANTHER" id="PTHR14218:SF15">
    <property type="entry name" value="TRIPEPTIDYL-PEPTIDASE 1"/>
    <property type="match status" value="1"/>
</dbReference>
<dbReference type="PIRSF" id="PIRSF032623">
    <property type="entry name" value="Peptidase_SSO2181_prd"/>
    <property type="match status" value="1"/>
</dbReference>
<dbReference type="GeneID" id="36836058"/>
<keyword evidence="5" id="KW-0720">Serine protease</keyword>
<keyword evidence="11" id="KW-1185">Reference proteome</keyword>
<gene>
    <name evidence="10" type="ORF">DFR87_11910</name>
</gene>
<keyword evidence="8" id="KW-0812">Transmembrane</keyword>
<evidence type="ECO:0000313" key="10">
    <source>
        <dbReference type="EMBL" id="AWS00265.1"/>
    </source>
</evidence>
<proteinExistence type="predicted"/>
<dbReference type="GO" id="GO:0006508">
    <property type="term" value="P:proteolysis"/>
    <property type="evidence" value="ECO:0007669"/>
    <property type="project" value="UniProtKB-KW"/>
</dbReference>
<keyword evidence="6" id="KW-0106">Calcium</keyword>
<evidence type="ECO:0000256" key="1">
    <source>
        <dbReference type="ARBA" id="ARBA00001913"/>
    </source>
</evidence>
<dbReference type="PANTHER" id="PTHR14218">
    <property type="entry name" value="PROTEASE S8 TRIPEPTIDYL PEPTIDASE I CLN2"/>
    <property type="match status" value="1"/>
</dbReference>
<dbReference type="SMART" id="SM00944">
    <property type="entry name" value="Pro-kuma_activ"/>
    <property type="match status" value="1"/>
</dbReference>
<evidence type="ECO:0000256" key="6">
    <source>
        <dbReference type="ARBA" id="ARBA00022837"/>
    </source>
</evidence>
<evidence type="ECO:0000256" key="5">
    <source>
        <dbReference type="ARBA" id="ARBA00022825"/>
    </source>
</evidence>
<keyword evidence="4" id="KW-0378">Hydrolase</keyword>
<dbReference type="InterPro" id="IPR050819">
    <property type="entry name" value="Tripeptidyl-peptidase_I"/>
</dbReference>
<dbReference type="AlphaFoldDB" id="A0A2U9IW83"/>
<comment type="cofactor">
    <cofactor evidence="1">
        <name>Ca(2+)</name>
        <dbReference type="ChEBI" id="CHEBI:29108"/>
    </cofactor>
</comment>
<dbReference type="STRING" id="1293036.GCA_001315825_02109"/>
<reference evidence="10" key="1">
    <citation type="submission" date="2018-05" db="EMBL/GenBank/DDBJ databases">
        <title>Complete Genome Sequences of Extremely Thermoacidophilic, Metal-Mobilizing Type-Strain Members of the Archaeal Family Sulfolobaceae: Acidianus brierleyi DSM-1651T, Acidianus sulfidivorans DSM-18786T, Metallosphaera hakonensis DSM-7519T, and Metallosphaera prunae DSM-10039T.</title>
        <authorList>
            <person name="Counts J.A."/>
            <person name="Kelly R.M."/>
        </authorList>
    </citation>
    <scope>NUCLEOTIDE SEQUENCE [LARGE SCALE GENOMIC DNA]</scope>
    <source>
        <strain evidence="10">HO1-1</strain>
    </source>
</reference>
<name>A0A2U9IW83_9CREN</name>
<dbReference type="SUPFAM" id="SSF54897">
    <property type="entry name" value="Protease propeptides/inhibitors"/>
    <property type="match status" value="1"/>
</dbReference>
<dbReference type="GO" id="GO:0046872">
    <property type="term" value="F:metal ion binding"/>
    <property type="evidence" value="ECO:0007669"/>
    <property type="project" value="UniProtKB-KW"/>
</dbReference>
<accession>A0A2U9IW83</accession>
<dbReference type="InterPro" id="IPR030400">
    <property type="entry name" value="Sedolisin_dom"/>
</dbReference>
<dbReference type="EMBL" id="CP029287">
    <property type="protein sequence ID" value="AWS00265.1"/>
    <property type="molecule type" value="Genomic_DNA"/>
</dbReference>
<dbReference type="GO" id="GO:0004252">
    <property type="term" value="F:serine-type endopeptidase activity"/>
    <property type="evidence" value="ECO:0007669"/>
    <property type="project" value="InterPro"/>
</dbReference>
<dbReference type="InterPro" id="IPR023828">
    <property type="entry name" value="Peptidase_S8_Ser-AS"/>
</dbReference>
<feature type="domain" description="Peptidase S53" evidence="9">
    <location>
        <begin position="200"/>
        <end position="570"/>
    </location>
</feature>
<evidence type="ECO:0000313" key="11">
    <source>
        <dbReference type="Proteomes" id="UP000247586"/>
    </source>
</evidence>
<dbReference type="Proteomes" id="UP000247586">
    <property type="component" value="Chromosome"/>
</dbReference>
<keyword evidence="8" id="KW-1133">Transmembrane helix</keyword>
<dbReference type="Gene3D" id="3.40.50.200">
    <property type="entry name" value="Peptidase S8/S53 domain"/>
    <property type="match status" value="1"/>
</dbReference>
<dbReference type="KEGG" id="mhk:DFR87_11910"/>
<organism evidence="10 11">
    <name type="scientific">Metallosphaera hakonensis JCM 8857 = DSM 7519</name>
    <dbReference type="NCBI Taxonomy" id="1293036"/>
    <lineage>
        <taxon>Archaea</taxon>
        <taxon>Thermoproteota</taxon>
        <taxon>Thermoprotei</taxon>
        <taxon>Sulfolobales</taxon>
        <taxon>Sulfolobaceae</taxon>
        <taxon>Metallosphaera</taxon>
    </lineage>
</organism>
<dbReference type="CDD" id="cd04056">
    <property type="entry name" value="Peptidases_S53"/>
    <property type="match status" value="1"/>
</dbReference>
<keyword evidence="8" id="KW-0472">Membrane</keyword>
<dbReference type="InterPro" id="IPR017001">
    <property type="entry name" value="Pept_S53_physarolisin-II_arc"/>
</dbReference>
<dbReference type="PROSITE" id="PS00138">
    <property type="entry name" value="SUBTILASE_SER"/>
    <property type="match status" value="1"/>
</dbReference>
<sequence length="1273" mass="136911">MKLGLILALMILFSPLMIGSLTSGTTYATYYGPEYQGALQGPLPSSSQVCVSVFIPPKNLNYLYLLVQEIGNHQIKPLNRSQLVSEFGNVKVEHEVESYLRSNGFTVVYSSPFSVMGVSNASQVEKLFRTSLFLYNFNGNVYYRPTSTPVIPSQLRDTIIMGLSNFTLIKPDLTVLGNLTSQGLRFGSPNYFGFQFSATYYTGREIQEAYNVTPGGKNVTVAVIDAYGDPELIQDLKAFDKQNGLPPINLTILPVGPYHPIFGPFSGWDTETALDVEAVHSMAPYAHVIAVIASNPGAALFEAVDLVVSEDLAQVVSMSWGLPENVIGASGFYAYFQGSTPNYPYLDYYFALGSAEGISFFAASGDNGAYGGTVTSHGGVNFPASSPFVTAVGGTSLYLNVTSGSLEDKNASSVYGYEAAWGVLPQYFEPGVTSVSSGGGPSTLFPAPWYQREYLNASTRETPDVSADANPYTGLVVFAEGVEQVIGGTSLATPLWAGVTADLDSQLNQSLGLVNPALYWIYSNSSLYGKAFHPIYVGTNGVYSAGKGYNMVTGLGSPNYPYLLNAIKTYLNHPTLKISVSTFSENTSYPWYAYNSSVKIVAYITNSTGFIAGEGNFTAYVYTTNGLLMTVPLHFNGTYWNGEFKVSPGQPANIWSIVVNGSSNGVPGIAQTDIDVGDSVVISQPVPFPYSTPLPPNEPIPIQVQVTAPNGTPLANQSVTAYLIKNHKPVLNVTLLPSGFQGIYNGQFSLLPNMPQGTYLLIVNTTDGSTYTYLYFGNAVYGTVYPTINSGYPGSSLGSNVTFFAETISSFGLGLFSSNVTAYIYHGKELVGQVPLISAPEAVQFGIFSLFGVKEANFTIPYNFTPGIYQVVYESVVNTSVGLEYGNYTTWFYVSPALNINISLPGNLYQGQNVFAKVRIEYQNGTPVTQGMFSLTLIPTGTSYSSLIEEADYEIPLQYNSNLGVWIGNFTVPSFNGNGQFRGSQPGVISGPWTGIVEGTSALGNPVFSTQELYVNPQTYVGTMTVSQGVSSPYVVLDGETYSLNQIYSPNLTVRGVSVTLTDDSLGTLNVIDSSVTISSSEIGHVNAVNSTVILTNSMIRGSQIAMNLLNSNVTLISSILNSSQYAFNISGGSVVLRGTTIISPILSSTPAPRVIALTGNVTSGFEILNVTLSPYAKPLSLSLNGQAQNFTYSKENNTLVLHVPFKASSLPSGTYVFQLTVENGLEYNVSFAVNNLYQESVLHQEITFLEVAVIILFVVAVIFLVLLLRVRK</sequence>
<evidence type="ECO:0000256" key="8">
    <source>
        <dbReference type="SAM" id="Phobius"/>
    </source>
</evidence>
<dbReference type="OrthoDB" id="56693at2157"/>
<dbReference type="SUPFAM" id="SSF52743">
    <property type="entry name" value="Subtilisin-like"/>
    <property type="match status" value="1"/>
</dbReference>
<dbReference type="GO" id="GO:0008240">
    <property type="term" value="F:tripeptidyl-peptidase activity"/>
    <property type="evidence" value="ECO:0007669"/>
    <property type="project" value="TreeGrafter"/>
</dbReference>
<evidence type="ECO:0000256" key="2">
    <source>
        <dbReference type="ARBA" id="ARBA00022670"/>
    </source>
</evidence>
<dbReference type="Pfam" id="PF09286">
    <property type="entry name" value="Pro-kuma_activ"/>
    <property type="match status" value="1"/>
</dbReference>
<evidence type="ECO:0000256" key="3">
    <source>
        <dbReference type="ARBA" id="ARBA00022723"/>
    </source>
</evidence>
<evidence type="ECO:0000256" key="4">
    <source>
        <dbReference type="ARBA" id="ARBA00022801"/>
    </source>
</evidence>
<keyword evidence="2" id="KW-0645">Protease</keyword>
<dbReference type="InterPro" id="IPR036852">
    <property type="entry name" value="Peptidase_S8/S53_dom_sf"/>
</dbReference>
<dbReference type="CDD" id="cd11377">
    <property type="entry name" value="Pro-peptidase_S53"/>
    <property type="match status" value="1"/>
</dbReference>
<feature type="transmembrane region" description="Helical" evidence="8">
    <location>
        <begin position="1247"/>
        <end position="1269"/>
    </location>
</feature>
<dbReference type="RefSeq" id="WP_110369594.1">
    <property type="nucleotide sequence ID" value="NZ_CP029287.2"/>
</dbReference>
<dbReference type="InterPro" id="IPR015366">
    <property type="entry name" value="S53_propep"/>
</dbReference>
<keyword evidence="7" id="KW-0865">Zymogen</keyword>
<dbReference type="Pfam" id="PF00082">
    <property type="entry name" value="Peptidase_S8"/>
    <property type="match status" value="1"/>
</dbReference>
<dbReference type="InterPro" id="IPR000209">
    <property type="entry name" value="Peptidase_S8/S53_dom"/>
</dbReference>
<keyword evidence="3" id="KW-0479">Metal-binding</keyword>
<protein>
    <submittedName>
        <fullName evidence="10">Peptidase S8</fullName>
    </submittedName>
</protein>
<evidence type="ECO:0000256" key="7">
    <source>
        <dbReference type="ARBA" id="ARBA00023145"/>
    </source>
</evidence>
<dbReference type="PROSITE" id="PS51695">
    <property type="entry name" value="SEDOLISIN"/>
    <property type="match status" value="1"/>
</dbReference>
<evidence type="ECO:0000259" key="9">
    <source>
        <dbReference type="PROSITE" id="PS51695"/>
    </source>
</evidence>